<gene>
    <name evidence="7" type="ORF">SPHA_8662</name>
</gene>
<evidence type="ECO:0000256" key="3">
    <source>
        <dbReference type="ARBA" id="ARBA00022723"/>
    </source>
</evidence>
<dbReference type="AlphaFoldDB" id="A0A812AXB6"/>
<proteinExistence type="predicted"/>
<dbReference type="InterPro" id="IPR029056">
    <property type="entry name" value="Ribokinase-like"/>
</dbReference>
<dbReference type="GO" id="GO:0005783">
    <property type="term" value="C:endoplasmic reticulum"/>
    <property type="evidence" value="ECO:0007669"/>
    <property type="project" value="TreeGrafter"/>
</dbReference>
<keyword evidence="2 7" id="KW-0808">Transferase</keyword>
<dbReference type="GO" id="GO:0006006">
    <property type="term" value="P:glucose metabolic process"/>
    <property type="evidence" value="ECO:0007669"/>
    <property type="project" value="TreeGrafter"/>
</dbReference>
<dbReference type="GO" id="GO:0006096">
    <property type="term" value="P:glycolytic process"/>
    <property type="evidence" value="ECO:0007669"/>
    <property type="project" value="UniProtKB-KW"/>
</dbReference>
<dbReference type="PANTHER" id="PTHR21208">
    <property type="entry name" value="ADP-DEPENDENT GLUCOKINASE"/>
    <property type="match status" value="1"/>
</dbReference>
<evidence type="ECO:0000256" key="6">
    <source>
        <dbReference type="ARBA" id="ARBA00023152"/>
    </source>
</evidence>
<evidence type="ECO:0000256" key="1">
    <source>
        <dbReference type="ARBA" id="ARBA00022490"/>
    </source>
</evidence>
<evidence type="ECO:0000256" key="4">
    <source>
        <dbReference type="ARBA" id="ARBA00022777"/>
    </source>
</evidence>
<dbReference type="EMBL" id="CAHIKZ030000282">
    <property type="protein sequence ID" value="CAE1165978.1"/>
    <property type="molecule type" value="Genomic_DNA"/>
</dbReference>
<dbReference type="Gene3D" id="3.40.1190.20">
    <property type="match status" value="1"/>
</dbReference>
<dbReference type="GO" id="GO:0046872">
    <property type="term" value="F:metal ion binding"/>
    <property type="evidence" value="ECO:0007669"/>
    <property type="project" value="UniProtKB-KW"/>
</dbReference>
<reference evidence="7" key="1">
    <citation type="submission" date="2021-01" db="EMBL/GenBank/DDBJ databases">
        <authorList>
            <person name="Li R."/>
            <person name="Bekaert M."/>
        </authorList>
    </citation>
    <scope>NUCLEOTIDE SEQUENCE</scope>
    <source>
        <strain evidence="7">Farmed</strain>
    </source>
</reference>
<evidence type="ECO:0000313" key="7">
    <source>
        <dbReference type="EMBL" id="CAE1165978.1"/>
    </source>
</evidence>
<dbReference type="PROSITE" id="PS51255">
    <property type="entry name" value="ADPK"/>
    <property type="match status" value="1"/>
</dbReference>
<dbReference type="Pfam" id="PF04587">
    <property type="entry name" value="ADP_PFK_GK"/>
    <property type="match status" value="1"/>
</dbReference>
<keyword evidence="8" id="KW-1185">Reference proteome</keyword>
<accession>A0A812AXB6</accession>
<dbReference type="EC" id="2.7.1.147" evidence="7"/>
<dbReference type="SUPFAM" id="SSF53613">
    <property type="entry name" value="Ribokinase-like"/>
    <property type="match status" value="1"/>
</dbReference>
<dbReference type="GO" id="GO:0043843">
    <property type="term" value="F:ADP-specific glucokinase activity"/>
    <property type="evidence" value="ECO:0007669"/>
    <property type="project" value="UniProtKB-EC"/>
</dbReference>
<dbReference type="Proteomes" id="UP000597762">
    <property type="component" value="Unassembled WGS sequence"/>
</dbReference>
<evidence type="ECO:0000256" key="2">
    <source>
        <dbReference type="ARBA" id="ARBA00022679"/>
    </source>
</evidence>
<evidence type="ECO:0000313" key="8">
    <source>
        <dbReference type="Proteomes" id="UP000597762"/>
    </source>
</evidence>
<keyword evidence="5" id="KW-0460">Magnesium</keyword>
<protein>
    <submittedName>
        <fullName evidence="7">ADPGK</fullName>
        <ecNumber evidence="7">2.7.1.147</ecNumber>
    </submittedName>
</protein>
<keyword evidence="1" id="KW-0963">Cytoplasm</keyword>
<dbReference type="InterPro" id="IPR007666">
    <property type="entry name" value="ADP_PFK/GK"/>
</dbReference>
<keyword evidence="4" id="KW-0418">Kinase</keyword>
<organism evidence="7 8">
    <name type="scientific">Acanthosepion pharaonis</name>
    <name type="common">Pharaoh cuttlefish</name>
    <name type="synonym">Sepia pharaonis</name>
    <dbReference type="NCBI Taxonomy" id="158019"/>
    <lineage>
        <taxon>Eukaryota</taxon>
        <taxon>Metazoa</taxon>
        <taxon>Spiralia</taxon>
        <taxon>Lophotrochozoa</taxon>
        <taxon>Mollusca</taxon>
        <taxon>Cephalopoda</taxon>
        <taxon>Coleoidea</taxon>
        <taxon>Decapodiformes</taxon>
        <taxon>Sepiida</taxon>
        <taxon>Sepiina</taxon>
        <taxon>Sepiidae</taxon>
        <taxon>Acanthosepion</taxon>
    </lineage>
</organism>
<comment type="caution">
    <text evidence="7">The sequence shown here is derived from an EMBL/GenBank/DDBJ whole genome shotgun (WGS) entry which is preliminary data.</text>
</comment>
<keyword evidence="3" id="KW-0479">Metal-binding</keyword>
<dbReference type="PANTHER" id="PTHR21208:SF1">
    <property type="entry name" value="ADP-DEPENDENT GLUCOKINASE"/>
    <property type="match status" value="1"/>
</dbReference>
<keyword evidence="6" id="KW-0324">Glycolysis</keyword>
<name>A0A812AXB6_ACAPH</name>
<dbReference type="OrthoDB" id="5847021at2759"/>
<evidence type="ECO:0000256" key="5">
    <source>
        <dbReference type="ARBA" id="ARBA00022842"/>
    </source>
</evidence>
<sequence>MIENNVPEVEYYLRSFLLFTKLFEKLDYSPPTKVRHHSSLQTPEQLQELFAYFFQFGAAAERYVNNDTFFEELWKNANSIKGRQWFLGGNALSMAQRLVQEGAEVLLGMSHSKKLRALLPPEVKVAGPNLVTDDIHLILEYNKGDNWGSFTSPRANRLILHSDNSNPQLEALENFQEQLDSFQPSLLVLGGLQMMDNFPYEPGERTGRLNKVQEMLSSLPRKTKVHFEFASFTDMDLLHEIMAKVIIYADSIGLNEQELPNLVTLLNDGSVTVVSDSYPRIATVLDQMRFVYSHLQNSSELEGRRRLTRLHVHTIAFQAILTDKSSTWKNSMSATAKAALTAHRHVCGSADIDTLKARILMDDSFSTSKLKSAQRIPLQKNRPVSCWDEDRFQICIAPVLVCTKVQQTAGGGDNISSAGLVLQV</sequence>